<dbReference type="Proteomes" id="UP000215747">
    <property type="component" value="Unassembled WGS sequence"/>
</dbReference>
<evidence type="ECO:0000256" key="1">
    <source>
        <dbReference type="SAM" id="MobiDB-lite"/>
    </source>
</evidence>
<proteinExistence type="predicted"/>
<protein>
    <recommendedName>
        <fullName evidence="4">rRNA biogenesis protein rrp5</fullName>
    </recommendedName>
</protein>
<dbReference type="EMBL" id="NGPL01000040">
    <property type="protein sequence ID" value="OYS68652.1"/>
    <property type="molecule type" value="Genomic_DNA"/>
</dbReference>
<evidence type="ECO:0000313" key="2">
    <source>
        <dbReference type="EMBL" id="OYS68652.1"/>
    </source>
</evidence>
<name>A0A256SP42_LIMRT</name>
<comment type="caution">
    <text evidence="2">The sequence shown here is derived from an EMBL/GenBank/DDBJ whole genome shotgun (WGS) entry which is preliminary data.</text>
</comment>
<evidence type="ECO:0000313" key="3">
    <source>
        <dbReference type="Proteomes" id="UP000215747"/>
    </source>
</evidence>
<sequence>MSMMSNLDLKLKELETQIDQVKETVQSIRELLSSNEHEASSDDGQPKRNPVEDKVTVRKMLAKKSAEGYTDQVKALLHKFGAEKLSDVGPKDYEDLYYSAEGLGQ</sequence>
<feature type="compositionally biased region" description="Basic and acidic residues" evidence="1">
    <location>
        <begin position="35"/>
        <end position="53"/>
    </location>
</feature>
<accession>A0A256SP42</accession>
<evidence type="ECO:0008006" key="4">
    <source>
        <dbReference type="Google" id="ProtNLM"/>
    </source>
</evidence>
<dbReference type="AlphaFoldDB" id="A0A256SP42"/>
<reference evidence="2 3" key="2">
    <citation type="submission" date="2017-09" db="EMBL/GenBank/DDBJ databases">
        <title>Tripartite evolution among Lactobacillus johnsonii, Lactobacillus taiwanensis, Lactobacillus reuteri and their rodent host.</title>
        <authorList>
            <person name="Wang T."/>
            <person name="Knowles S."/>
            <person name="Cheng C."/>
        </authorList>
    </citation>
    <scope>NUCLEOTIDE SEQUENCE [LARGE SCALE GENOMIC DNA]</scope>
    <source>
        <strain evidence="2 3">114h</strain>
    </source>
</reference>
<gene>
    <name evidence="2" type="ORF">CBF96_07125</name>
</gene>
<reference evidence="3" key="1">
    <citation type="submission" date="2017-05" db="EMBL/GenBank/DDBJ databases">
        <authorList>
            <person name="Lin X.B."/>
            <person name="Stothard P."/>
            <person name="Tasseva G."/>
            <person name="Walter J."/>
        </authorList>
    </citation>
    <scope>NUCLEOTIDE SEQUENCE [LARGE SCALE GENOMIC DNA]</scope>
    <source>
        <strain evidence="3">114h</strain>
    </source>
</reference>
<dbReference type="RefSeq" id="WP_094537242.1">
    <property type="nucleotide sequence ID" value="NZ_NGPL01000040.1"/>
</dbReference>
<organism evidence="2 3">
    <name type="scientific">Limosilactobacillus reuteri</name>
    <name type="common">Lactobacillus reuteri</name>
    <dbReference type="NCBI Taxonomy" id="1598"/>
    <lineage>
        <taxon>Bacteria</taxon>
        <taxon>Bacillati</taxon>
        <taxon>Bacillota</taxon>
        <taxon>Bacilli</taxon>
        <taxon>Lactobacillales</taxon>
        <taxon>Lactobacillaceae</taxon>
        <taxon>Limosilactobacillus</taxon>
    </lineage>
</organism>
<feature type="region of interest" description="Disordered" evidence="1">
    <location>
        <begin position="30"/>
        <end position="53"/>
    </location>
</feature>